<dbReference type="EMBL" id="MPUH01000275">
    <property type="protein sequence ID" value="OMJ84245.1"/>
    <property type="molecule type" value="Genomic_DNA"/>
</dbReference>
<reference evidence="3 4" key="1">
    <citation type="submission" date="2016-11" db="EMBL/GenBank/DDBJ databases">
        <title>The macronuclear genome of Stentor coeruleus: a giant cell with tiny introns.</title>
        <authorList>
            <person name="Slabodnick M."/>
            <person name="Ruby J.G."/>
            <person name="Reiff S.B."/>
            <person name="Swart E.C."/>
            <person name="Gosai S."/>
            <person name="Prabakaran S."/>
            <person name="Witkowska E."/>
            <person name="Larue G.E."/>
            <person name="Fisher S."/>
            <person name="Freeman R.M."/>
            <person name="Gunawardena J."/>
            <person name="Chu W."/>
            <person name="Stover N.A."/>
            <person name="Gregory B.D."/>
            <person name="Nowacki M."/>
            <person name="Derisi J."/>
            <person name="Roy S.W."/>
            <person name="Marshall W.F."/>
            <person name="Sood P."/>
        </authorList>
    </citation>
    <scope>NUCLEOTIDE SEQUENCE [LARGE SCALE GENOMIC DNA]</scope>
    <source>
        <strain evidence="3">WM001</strain>
    </source>
</reference>
<feature type="transmembrane region" description="Helical" evidence="1">
    <location>
        <begin position="802"/>
        <end position="820"/>
    </location>
</feature>
<feature type="transmembrane region" description="Helical" evidence="1">
    <location>
        <begin position="1040"/>
        <end position="1060"/>
    </location>
</feature>
<feature type="transmembrane region" description="Helical" evidence="1">
    <location>
        <begin position="983"/>
        <end position="1002"/>
    </location>
</feature>
<evidence type="ECO:0008006" key="5">
    <source>
        <dbReference type="Google" id="ProtNLM"/>
    </source>
</evidence>
<dbReference type="InterPro" id="IPR028082">
    <property type="entry name" value="Peripla_BP_I"/>
</dbReference>
<proteinExistence type="predicted"/>
<keyword evidence="4" id="KW-1185">Reference proteome</keyword>
<keyword evidence="1" id="KW-1133">Transmembrane helix</keyword>
<dbReference type="OrthoDB" id="5984008at2759"/>
<evidence type="ECO:0000313" key="4">
    <source>
        <dbReference type="Proteomes" id="UP000187209"/>
    </source>
</evidence>
<dbReference type="AlphaFoldDB" id="A0A1R2C5M3"/>
<dbReference type="SUPFAM" id="SSF53822">
    <property type="entry name" value="Periplasmic binding protein-like I"/>
    <property type="match status" value="2"/>
</dbReference>
<protein>
    <recommendedName>
        <fullName evidence="5">Receptor ligand binding region domain-containing protein</fullName>
    </recommendedName>
</protein>
<feature type="transmembrane region" description="Helical" evidence="1">
    <location>
        <begin position="895"/>
        <end position="917"/>
    </location>
</feature>
<feature type="chain" id="PRO_5012164290" description="Receptor ligand binding region domain-containing protein" evidence="2">
    <location>
        <begin position="16"/>
        <end position="1136"/>
    </location>
</feature>
<comment type="caution">
    <text evidence="3">The sequence shown here is derived from an EMBL/GenBank/DDBJ whole genome shotgun (WGS) entry which is preliminary data.</text>
</comment>
<organism evidence="3 4">
    <name type="scientific">Stentor coeruleus</name>
    <dbReference type="NCBI Taxonomy" id="5963"/>
    <lineage>
        <taxon>Eukaryota</taxon>
        <taxon>Sar</taxon>
        <taxon>Alveolata</taxon>
        <taxon>Ciliophora</taxon>
        <taxon>Postciliodesmatophora</taxon>
        <taxon>Heterotrichea</taxon>
        <taxon>Heterotrichida</taxon>
        <taxon>Stentoridae</taxon>
        <taxon>Stentor</taxon>
    </lineage>
</organism>
<feature type="transmembrane region" description="Helical" evidence="1">
    <location>
        <begin position="850"/>
        <end position="874"/>
    </location>
</feature>
<feature type="transmembrane region" description="Helical" evidence="1">
    <location>
        <begin position="1008"/>
        <end position="1028"/>
    </location>
</feature>
<feature type="signal peptide" evidence="2">
    <location>
        <begin position="1"/>
        <end position="15"/>
    </location>
</feature>
<evidence type="ECO:0000313" key="3">
    <source>
        <dbReference type="EMBL" id="OMJ84245.1"/>
    </source>
</evidence>
<evidence type="ECO:0000256" key="2">
    <source>
        <dbReference type="SAM" id="SignalP"/>
    </source>
</evidence>
<feature type="transmembrane region" description="Helical" evidence="1">
    <location>
        <begin position="944"/>
        <end position="962"/>
    </location>
</feature>
<feature type="transmembrane region" description="Helical" evidence="1">
    <location>
        <begin position="761"/>
        <end position="782"/>
    </location>
</feature>
<keyword evidence="1" id="KW-0812">Transmembrane</keyword>
<keyword evidence="1" id="KW-0472">Membrane</keyword>
<accession>A0A1R2C5M3</accession>
<feature type="transmembrane region" description="Helical" evidence="1">
    <location>
        <begin position="1066"/>
        <end position="1085"/>
    </location>
</feature>
<evidence type="ECO:0000256" key="1">
    <source>
        <dbReference type="SAM" id="Phobius"/>
    </source>
</evidence>
<keyword evidence="2" id="KW-0732">Signal</keyword>
<sequence>MVLELAFILLVSVNSISLNNCLIFISPNTPSQLTPYFNQEATIFLNSHTINSEDLRNLYIIEPLIIDATFSYRYLPSIIYYSEYYNIPYITLTRDTNSNSNQITLHKPFETEVKALEALLKYYNLTAFDIISSGEIDDSKISESLKNKQAYNRPIVYFFEDDDETKVMSIVKKMLKVKGLTKFVIVDKTEGLGLIQKAFENENMVKNGLFLLFSSQSIPEEIIEGSVFIREAGLENATNIGTYHYLAIENCLNYINTHSSKSSEMLDGITIKEILNKYNNQNTSYIILNSYQGKLINVGNITNIKTTENYEEYSIKMHNKIYFPGNTTEIFDLSEVKIVFGIASGANEIYNLYTAPQIADTYKGAEYAISQINEKKLIPGFYIETFPTDCGVFEYEPNWYKECFKSIYDKLGIAYITSFFGGGLRGNYLTLKEYGVTIPQISPLGALSGLDNATEYFEVFKFEETLENFIYSWLFVFQSFGYRDIAVIGSHREGFDFYPHFVEGIKINGFRIANDENNMEIPANYTRDNFDEYKDFFIKIKETRCNVFFIMCIFPAMVVEALYDVGIRKAEFFLISPTDTVFQFFTDVSEPYLSKRKELLVGSFAFTLLEWIGEKGQQTREELMGKYPYINNMCLNYDTVSVIKEAILYLITKGEDFEDPYKLIKAMRNNKVIGCIGSIVFSKETTGRASAQYALSQVFYDENIKNAYIVEVAHFDRFSDQIITIVNDIKWPEGNKISNYRPENPCNFDSFMVKSSTKGKILLYTICAFCFLVTLIIFIYTLKNKNNIEPLTHENQLNFEDIAYFAYFPFQFFQFLVMGPDENAYKYLLNNFQVLLALNYDLYFNVKFSLFWYIFTFNFILVTLWILFSLIYILNLDYRYPRFFSSFGFNRILKTIIPIIGHIGYLPLISMLMSIYLCIDGISDKLQDSFMMQDCTSFCYKGKHLYFVIFTTILLCVFIVISTLSRSYWEKSSTLLNLRTSPIYLSALSLLQILLVILNKSLKTYDQMYHGITCSIIIFLFLIATIVYKPYNYERAFISQITSLIGSIWGISTSTFFLYYSNINNWFITEIIGLLGILVAGAYFFNRSPKLLKMESGVSISDLFLFQFSKEHYDKDKIFAHLNLHRTSQAYMIEDE</sequence>
<gene>
    <name evidence="3" type="ORF">SteCoe_14666</name>
</gene>
<dbReference type="Proteomes" id="UP000187209">
    <property type="component" value="Unassembled WGS sequence"/>
</dbReference>
<name>A0A1R2C5M3_9CILI</name>